<keyword evidence="2" id="KW-1185">Reference proteome</keyword>
<evidence type="ECO:0000313" key="1">
    <source>
        <dbReference type="EMBL" id="QIO05582.1"/>
    </source>
</evidence>
<proteinExistence type="predicted"/>
<dbReference type="AlphaFoldDB" id="A0A6G8RUG9"/>
<sequence>MQTLKISQIFSNFAFYQTQYLQILSNSDQYYTEVEGAYIHVWPFEKQKLYLGDLLQLWLGHKFVVETKSDSLFDVLNDPSEIAGVYHLYKIEGHLFSNQTIALGWSECTKQSQEVHIEQLFKLYCLFKSISRPAATSHTLQSYKSAI</sequence>
<evidence type="ECO:0000313" key="2">
    <source>
        <dbReference type="Proteomes" id="UP000502297"/>
    </source>
</evidence>
<accession>A0A6G8RUG9</accession>
<gene>
    <name evidence="1" type="ORF">G8E00_06255</name>
</gene>
<dbReference type="RefSeq" id="WP_166222727.1">
    <property type="nucleotide sequence ID" value="NZ_CP049801.1"/>
</dbReference>
<organism evidence="1 2">
    <name type="scientific">Acinetobacter shaoyimingii</name>
    <dbReference type="NCBI Taxonomy" id="2715164"/>
    <lineage>
        <taxon>Bacteria</taxon>
        <taxon>Pseudomonadati</taxon>
        <taxon>Pseudomonadota</taxon>
        <taxon>Gammaproteobacteria</taxon>
        <taxon>Moraxellales</taxon>
        <taxon>Moraxellaceae</taxon>
        <taxon>Acinetobacter</taxon>
    </lineage>
</organism>
<name>A0A6G8RUG9_9GAMM</name>
<protein>
    <submittedName>
        <fullName evidence="1">Uncharacterized protein</fullName>
    </submittedName>
</protein>
<dbReference type="Proteomes" id="UP000502297">
    <property type="component" value="Chromosome"/>
</dbReference>
<dbReference type="EMBL" id="CP049801">
    <property type="protein sequence ID" value="QIO05582.1"/>
    <property type="molecule type" value="Genomic_DNA"/>
</dbReference>
<dbReference type="KEGG" id="asha:G8E00_06255"/>
<reference evidence="1 2" key="1">
    <citation type="submission" date="2020-03" db="EMBL/GenBank/DDBJ databases">
        <authorList>
            <person name="Zhu W."/>
        </authorList>
    </citation>
    <scope>NUCLEOTIDE SEQUENCE [LARGE SCALE GENOMIC DNA]</scope>
    <source>
        <strain evidence="1 2">323-1</strain>
    </source>
</reference>